<dbReference type="RefSeq" id="WP_345728002.1">
    <property type="nucleotide sequence ID" value="NZ_BAAAYN010000014.1"/>
</dbReference>
<comment type="caution">
    <text evidence="4">The sequence shown here is derived from an EMBL/GenBank/DDBJ whole genome shotgun (WGS) entry which is preliminary data.</text>
</comment>
<keyword evidence="2" id="KW-0378">Hydrolase</keyword>
<dbReference type="PANTHER" id="PTHR43187">
    <property type="entry name" value="GLUTAMINE AMIDOTRANSFERASE DUG3-RELATED"/>
    <property type="match status" value="1"/>
</dbReference>
<comment type="pathway">
    <text evidence="2">Amino-acid biosynthesis; ergothioneine biosynthesis.</text>
</comment>
<evidence type="ECO:0000256" key="2">
    <source>
        <dbReference type="HAMAP-Rule" id="MF_02036"/>
    </source>
</evidence>
<organism evidence="4 5">
    <name type="scientific">Cryptosporangium minutisporangium</name>
    <dbReference type="NCBI Taxonomy" id="113569"/>
    <lineage>
        <taxon>Bacteria</taxon>
        <taxon>Bacillati</taxon>
        <taxon>Actinomycetota</taxon>
        <taxon>Actinomycetes</taxon>
        <taxon>Cryptosporangiales</taxon>
        <taxon>Cryptosporangiaceae</taxon>
        <taxon>Cryptosporangium</taxon>
    </lineage>
</organism>
<dbReference type="InterPro" id="IPR029055">
    <property type="entry name" value="Ntn_hydrolases_N"/>
</dbReference>
<evidence type="ECO:0000313" key="5">
    <source>
        <dbReference type="Proteomes" id="UP001501676"/>
    </source>
</evidence>
<comment type="catalytic activity">
    <reaction evidence="2">
        <text>gamma-L-glutamyl-hercynylcysteine S-oxide + H2O = S-(hercyn-2-yl)-L-cysteine S-oxide + L-glutamate</text>
        <dbReference type="Rhea" id="RHEA:42684"/>
        <dbReference type="ChEBI" id="CHEBI:15377"/>
        <dbReference type="ChEBI" id="CHEBI:29985"/>
        <dbReference type="ChEBI" id="CHEBI:82703"/>
        <dbReference type="ChEBI" id="CHEBI:82706"/>
        <dbReference type="EC" id="3.5.1.118"/>
    </reaction>
</comment>
<gene>
    <name evidence="2 4" type="primary">egtC</name>
    <name evidence="4" type="ORF">GCM10020369_22710</name>
</gene>
<dbReference type="InterPro" id="IPR017808">
    <property type="entry name" value="EgtC"/>
</dbReference>
<name>A0ABP6SUY2_9ACTN</name>
<keyword evidence="1 2" id="KW-0315">Glutamine amidotransferase</keyword>
<dbReference type="Gene3D" id="3.60.20.10">
    <property type="entry name" value="Glutamine Phosphoribosylpyrophosphate, subunit 1, domain 1"/>
    <property type="match status" value="1"/>
</dbReference>
<dbReference type="InterPro" id="IPR017932">
    <property type="entry name" value="GATase_2_dom"/>
</dbReference>
<dbReference type="PROSITE" id="PS51278">
    <property type="entry name" value="GATASE_TYPE_2"/>
    <property type="match status" value="1"/>
</dbReference>
<accession>A0ABP6SUY2</accession>
<dbReference type="InterPro" id="IPR032889">
    <property type="entry name" value="EgtC_Actinobacteria"/>
</dbReference>
<dbReference type="EC" id="3.5.1.118" evidence="2"/>
<dbReference type="PANTHER" id="PTHR43187:SF2">
    <property type="entry name" value="GAMMA-GLUTAMYL-HERCYNYLCYSTEINE SULFOXIDE HYDROLASE"/>
    <property type="match status" value="1"/>
</dbReference>
<keyword evidence="5" id="KW-1185">Reference proteome</keyword>
<dbReference type="NCBIfam" id="TIGR03442">
    <property type="entry name" value="ergothioneine biosynthesis protein EgtC"/>
    <property type="match status" value="1"/>
</dbReference>
<evidence type="ECO:0000259" key="3">
    <source>
        <dbReference type="PROSITE" id="PS51278"/>
    </source>
</evidence>
<evidence type="ECO:0000313" key="4">
    <source>
        <dbReference type="EMBL" id="GAA3386219.1"/>
    </source>
</evidence>
<evidence type="ECO:0000256" key="1">
    <source>
        <dbReference type="ARBA" id="ARBA00022962"/>
    </source>
</evidence>
<dbReference type="InterPro" id="IPR026869">
    <property type="entry name" value="EgtC-like"/>
</dbReference>
<proteinExistence type="inferred from homology"/>
<dbReference type="InterPro" id="IPR052373">
    <property type="entry name" value="Gamma-glu_amide_hydrolase"/>
</dbReference>
<dbReference type="SUPFAM" id="SSF56235">
    <property type="entry name" value="N-terminal nucleophile aminohydrolases (Ntn hydrolases)"/>
    <property type="match status" value="1"/>
</dbReference>
<dbReference type="Pfam" id="PF13230">
    <property type="entry name" value="GATase_4"/>
    <property type="match status" value="1"/>
</dbReference>
<sequence>MCRHLAYLGPPLTLQELLVEPEHGLFRQSWAPRRQRYGTVNADGFGVGWYATGDPVPARYRRDRPMWGDPNLLDLARVVRSGAVLAAVRSGTEGMGFAEAAAAPFASGKWLFSHNGAVPGWPGSLHGLAAALPPEALVRLEAPTDSALLWAYARSRLAAGVPLPVALAETVTAVDVPDARLNMLATDGTTVVATVWGDTLSWRRASPAGVIVASEPTDDGPGWRDVPDRSLLVATADGVTVDTLELTAEAAR</sequence>
<comment type="function">
    <text evidence="2">Catalyzes the hydrolysis of the gamma-glutamyl amide bond of hercynyl-gamma-L-glutamyl-L-cysteine sulfoxide to produce hercynylcysteine sulfoxide, a step in the biosynthesis pathway of ergothioneine.</text>
</comment>
<dbReference type="EMBL" id="BAAAYN010000014">
    <property type="protein sequence ID" value="GAA3386219.1"/>
    <property type="molecule type" value="Genomic_DNA"/>
</dbReference>
<dbReference type="Proteomes" id="UP001501676">
    <property type="component" value="Unassembled WGS sequence"/>
</dbReference>
<dbReference type="HAMAP" id="MF_02036">
    <property type="entry name" value="EgtC"/>
    <property type="match status" value="1"/>
</dbReference>
<dbReference type="CDD" id="cd01908">
    <property type="entry name" value="YafJ"/>
    <property type="match status" value="1"/>
</dbReference>
<feature type="domain" description="Glutamine amidotransferase type-2" evidence="3">
    <location>
        <begin position="2"/>
        <end position="252"/>
    </location>
</feature>
<reference evidence="5" key="1">
    <citation type="journal article" date="2019" name="Int. J. Syst. Evol. Microbiol.">
        <title>The Global Catalogue of Microorganisms (GCM) 10K type strain sequencing project: providing services to taxonomists for standard genome sequencing and annotation.</title>
        <authorList>
            <consortium name="The Broad Institute Genomics Platform"/>
            <consortium name="The Broad Institute Genome Sequencing Center for Infectious Disease"/>
            <person name="Wu L."/>
            <person name="Ma J."/>
        </authorList>
    </citation>
    <scope>NUCLEOTIDE SEQUENCE [LARGE SCALE GENOMIC DNA]</scope>
    <source>
        <strain evidence="5">JCM 9458</strain>
    </source>
</reference>
<protein>
    <recommendedName>
        <fullName evidence="2">Gamma-glutamyl-hercynylcysteine sulfoxide hydrolase</fullName>
        <ecNumber evidence="2">3.5.1.118</ecNumber>
    </recommendedName>
    <alternativeName>
        <fullName evidence="2">Gamma-glutamyl hercynylcysteine S-oxide hydrolase</fullName>
    </alternativeName>
</protein>